<evidence type="ECO:0000313" key="3">
    <source>
        <dbReference type="EMBL" id="SDM99430.1"/>
    </source>
</evidence>
<dbReference type="RefSeq" id="WP_091651092.1">
    <property type="nucleotide sequence ID" value="NZ_FNHQ01000019.1"/>
</dbReference>
<accession>A0A1G9XRT3</accession>
<dbReference type="InterPro" id="IPR018698">
    <property type="entry name" value="VWA-like_dom"/>
</dbReference>
<feature type="domain" description="Putative metallopeptidase" evidence="2">
    <location>
        <begin position="89"/>
        <end position="284"/>
    </location>
</feature>
<keyword evidence="4" id="KW-1185">Reference proteome</keyword>
<protein>
    <submittedName>
        <fullName evidence="3">Predicted metal-dependent peptidase</fullName>
    </submittedName>
</protein>
<dbReference type="AlphaFoldDB" id="A0A1G9XRT3"/>
<evidence type="ECO:0000259" key="2">
    <source>
        <dbReference type="Pfam" id="PF13203"/>
    </source>
</evidence>
<dbReference type="EMBL" id="FNHQ01000019">
    <property type="protein sequence ID" value="SDM99430.1"/>
    <property type="molecule type" value="Genomic_DNA"/>
</dbReference>
<dbReference type="InterPro" id="IPR036465">
    <property type="entry name" value="vWFA_dom_sf"/>
</dbReference>
<organism evidence="3 4">
    <name type="scientific">Megasphaera paucivorans</name>
    <dbReference type="NCBI Taxonomy" id="349095"/>
    <lineage>
        <taxon>Bacteria</taxon>
        <taxon>Bacillati</taxon>
        <taxon>Bacillota</taxon>
        <taxon>Negativicutes</taxon>
        <taxon>Veillonellales</taxon>
        <taxon>Veillonellaceae</taxon>
        <taxon>Megasphaera</taxon>
    </lineage>
</organism>
<dbReference type="PANTHER" id="PTHR38730:SF1">
    <property type="entry name" value="SLL7028 PROTEIN"/>
    <property type="match status" value="1"/>
</dbReference>
<dbReference type="SUPFAM" id="SSF53300">
    <property type="entry name" value="vWA-like"/>
    <property type="match status" value="1"/>
</dbReference>
<evidence type="ECO:0000313" key="4">
    <source>
        <dbReference type="Proteomes" id="UP000199309"/>
    </source>
</evidence>
<sequence>MENYFISEAALLYQKTYSFIDDYQKKQSDHTSASIIVPVDYKKEFFNFIDKVNVKLMEDKDNFYGYFLFQMTRKIRFDISSPTAVNFKNAKYVIYFNPLIFLTLTLEQMETTIKHEILHIVSLHLLRARDLKNNYSKLALNMSMDIVVNTYLTHLPPDAVTLHWINMTYSLFLLPFESFEYYADNIQTALDSLTKTKNIPDADSKTNEKIKTKYDPKTTHDIWNDSDELDNQTLKKFTEKYIDASQKGMIPKYLESMIASLKKSLYELPWNLYLKKMMGSITCDRKKTTTRRNRRQPERLDLPGHLKNHKAKIIIAIDISGSISDGEFKQAMQEVLRIVQNYNHEITIVECDDEIRRTYVVRTIQDLKERINVRGGTKFSPVFEYANTKKIDLLVYFTDGLGENELLISPKKYKTLWVLSGKGDHLSLKNSYGIIKKLSPLKAEDEILDFDDVEKGGYSMNNQESISMQFD</sequence>
<dbReference type="STRING" id="349095.SAMN05660299_01905"/>
<gene>
    <name evidence="3" type="ORF">SAMN05660299_01905</name>
</gene>
<evidence type="ECO:0000259" key="1">
    <source>
        <dbReference type="Pfam" id="PF09967"/>
    </source>
</evidence>
<dbReference type="Pfam" id="PF13203">
    <property type="entry name" value="DUF2201_N"/>
    <property type="match status" value="1"/>
</dbReference>
<dbReference type="InterPro" id="IPR025154">
    <property type="entry name" value="Put_metallopeptidase_dom"/>
</dbReference>
<dbReference type="Proteomes" id="UP000199309">
    <property type="component" value="Unassembled WGS sequence"/>
</dbReference>
<reference evidence="3 4" key="1">
    <citation type="submission" date="2016-10" db="EMBL/GenBank/DDBJ databases">
        <authorList>
            <person name="de Groot N.N."/>
        </authorList>
    </citation>
    <scope>NUCLEOTIDE SEQUENCE [LARGE SCALE GENOMIC DNA]</scope>
    <source>
        <strain evidence="3 4">DSM 16981</strain>
    </source>
</reference>
<name>A0A1G9XRT3_9FIRM</name>
<dbReference type="PANTHER" id="PTHR38730">
    <property type="entry name" value="SLL7028 PROTEIN"/>
    <property type="match status" value="1"/>
</dbReference>
<feature type="domain" description="VWA-like" evidence="1">
    <location>
        <begin position="313"/>
        <end position="424"/>
    </location>
</feature>
<dbReference type="Pfam" id="PF09967">
    <property type="entry name" value="DUF2201"/>
    <property type="match status" value="1"/>
</dbReference>
<dbReference type="OrthoDB" id="9809307at2"/>
<proteinExistence type="predicted"/>